<sequence length="192" mass="22214">MATTDVNVGKLGKIILYEDKNFQGRSYECMSDCADMSPYLSNCQSCKVAHGCFMVYDRPNFTGNQVFMKKGEYADYMSMMGMTSGIKSCRIIPVQQMGVYKIRLFEKENLKGQMHELMNDCDNIEDRLHMSECKSCNVLDGHWLLYEQPLFKGKMAYLMPGEYKSLREMGNLSKIMSLRCIMDMWLDAVFHK</sequence>
<protein>
    <submittedName>
        <fullName evidence="7">Gamma-crystallin M3-like</fullName>
    </submittedName>
</protein>
<dbReference type="Proteomes" id="UP001178508">
    <property type="component" value="Chromosome 18"/>
</dbReference>
<evidence type="ECO:0000256" key="1">
    <source>
        <dbReference type="ARBA" id="ARBA00003689"/>
    </source>
</evidence>
<organism evidence="7 8">
    <name type="scientific">Xyrichtys novacula</name>
    <name type="common">Pearly razorfish</name>
    <name type="synonym">Hemipteronotus novacula</name>
    <dbReference type="NCBI Taxonomy" id="13765"/>
    <lineage>
        <taxon>Eukaryota</taxon>
        <taxon>Metazoa</taxon>
        <taxon>Chordata</taxon>
        <taxon>Craniata</taxon>
        <taxon>Vertebrata</taxon>
        <taxon>Euteleostomi</taxon>
        <taxon>Actinopterygii</taxon>
        <taxon>Neopterygii</taxon>
        <taxon>Teleostei</taxon>
        <taxon>Neoteleostei</taxon>
        <taxon>Acanthomorphata</taxon>
        <taxon>Eupercaria</taxon>
        <taxon>Labriformes</taxon>
        <taxon>Labridae</taxon>
        <taxon>Xyrichtys</taxon>
    </lineage>
</organism>
<gene>
    <name evidence="7" type="ORF">XNOV1_A027152</name>
</gene>
<evidence type="ECO:0000313" key="8">
    <source>
        <dbReference type="Proteomes" id="UP001178508"/>
    </source>
</evidence>
<comment type="similarity">
    <text evidence="2">Belongs to the beta/gamma-crystallin family.</text>
</comment>
<evidence type="ECO:0000256" key="3">
    <source>
        <dbReference type="ARBA" id="ARBA00022613"/>
    </source>
</evidence>
<dbReference type="AlphaFoldDB" id="A0AAV1GZ93"/>
<keyword evidence="3" id="KW-0273">Eye lens protein</keyword>
<keyword evidence="5" id="KW-0175">Coiled coil</keyword>
<dbReference type="FunFam" id="2.60.20.10:FF:000001">
    <property type="entry name" value="Crystallin gamma S"/>
    <property type="match status" value="1"/>
</dbReference>
<evidence type="ECO:0000256" key="4">
    <source>
        <dbReference type="ARBA" id="ARBA00022737"/>
    </source>
</evidence>
<dbReference type="PRINTS" id="PR01367">
    <property type="entry name" value="BGCRYSTALLIN"/>
</dbReference>
<evidence type="ECO:0000256" key="2">
    <source>
        <dbReference type="ARBA" id="ARBA00009646"/>
    </source>
</evidence>
<dbReference type="InterPro" id="IPR050252">
    <property type="entry name" value="Beta/Gamma-Crystallin"/>
</dbReference>
<dbReference type="PANTHER" id="PTHR11818">
    <property type="entry name" value="BETA/GAMMA CRYSTALLIN"/>
    <property type="match status" value="1"/>
</dbReference>
<proteinExistence type="inferred from homology"/>
<dbReference type="GO" id="GO:0007601">
    <property type="term" value="P:visual perception"/>
    <property type="evidence" value="ECO:0007669"/>
    <property type="project" value="TreeGrafter"/>
</dbReference>
<dbReference type="PROSITE" id="PS50915">
    <property type="entry name" value="CRYSTALLIN_BETA_GAMMA"/>
    <property type="match status" value="3"/>
</dbReference>
<comment type="function">
    <text evidence="1">Crystallins are the dominant structural components of the vertebrate eye lens.</text>
</comment>
<keyword evidence="4" id="KW-0677">Repeat</keyword>
<reference evidence="7" key="1">
    <citation type="submission" date="2023-08" db="EMBL/GenBank/DDBJ databases">
        <authorList>
            <person name="Alioto T."/>
            <person name="Alioto T."/>
            <person name="Gomez Garrido J."/>
        </authorList>
    </citation>
    <scope>NUCLEOTIDE SEQUENCE</scope>
</reference>
<name>A0AAV1GZ93_XYRNO</name>
<feature type="coiled-coil region" evidence="5">
    <location>
        <begin position="107"/>
        <end position="134"/>
    </location>
</feature>
<dbReference type="PANTHER" id="PTHR11818:SF139">
    <property type="entry name" value="CRYSTALLIN, GAMMA M1-RELATED"/>
    <property type="match status" value="1"/>
</dbReference>
<feature type="domain" description="Beta/gamma crystallin 'Greek key'" evidence="6">
    <location>
        <begin position="12"/>
        <end position="50"/>
    </location>
</feature>
<dbReference type="EMBL" id="OY660881">
    <property type="protein sequence ID" value="CAJ1078987.1"/>
    <property type="molecule type" value="Genomic_DNA"/>
</dbReference>
<dbReference type="GO" id="GO:0005212">
    <property type="term" value="F:structural constituent of eye lens"/>
    <property type="evidence" value="ECO:0007669"/>
    <property type="project" value="UniProtKB-KW"/>
</dbReference>
<evidence type="ECO:0000256" key="5">
    <source>
        <dbReference type="SAM" id="Coils"/>
    </source>
</evidence>
<accession>A0AAV1GZ93</accession>
<evidence type="ECO:0000259" key="6">
    <source>
        <dbReference type="PROSITE" id="PS50915"/>
    </source>
</evidence>
<dbReference type="InterPro" id="IPR011024">
    <property type="entry name" value="G_crystallin-like"/>
</dbReference>
<dbReference type="InterPro" id="IPR001064">
    <property type="entry name" value="Beta/gamma_crystallin"/>
</dbReference>
<dbReference type="FunFam" id="2.60.20.10:FF:000003">
    <property type="entry name" value="Crystallin gamma S"/>
    <property type="match status" value="1"/>
</dbReference>
<dbReference type="Gene3D" id="2.60.20.10">
    <property type="entry name" value="Crystallins"/>
    <property type="match status" value="2"/>
</dbReference>
<keyword evidence="8" id="KW-1185">Reference proteome</keyword>
<feature type="domain" description="Beta/gamma crystallin 'Greek key'" evidence="6">
    <location>
        <begin position="141"/>
        <end position="182"/>
    </location>
</feature>
<feature type="domain" description="Beta/gamma crystallin 'Greek key'" evidence="6">
    <location>
        <begin position="51"/>
        <end position="93"/>
    </location>
</feature>
<dbReference type="SMART" id="SM00247">
    <property type="entry name" value="XTALbg"/>
    <property type="match status" value="2"/>
</dbReference>
<evidence type="ECO:0000313" key="7">
    <source>
        <dbReference type="EMBL" id="CAJ1078987.1"/>
    </source>
</evidence>
<dbReference type="SUPFAM" id="SSF49695">
    <property type="entry name" value="gamma-Crystallin-like"/>
    <property type="match status" value="1"/>
</dbReference>
<dbReference type="Pfam" id="PF00030">
    <property type="entry name" value="Crystall"/>
    <property type="match status" value="2"/>
</dbReference>
<dbReference type="GO" id="GO:0002088">
    <property type="term" value="P:lens development in camera-type eye"/>
    <property type="evidence" value="ECO:0007669"/>
    <property type="project" value="TreeGrafter"/>
</dbReference>